<sequence>MRKGGMFGNLEFLLEFWIVYIKKLKGWRDL</sequence>
<reference evidence="2" key="3">
    <citation type="submission" date="2015-02" db="EMBL/GenBank/DDBJ databases">
        <title>Genome analysis of three genomes within the thermophilic hydrogenogenic bacterial species Caldanaerobacter subterraneus.</title>
        <authorList>
            <person name="Sant'Anna F.H."/>
            <person name="Lebedinsky A."/>
            <person name="Sokolova T."/>
            <person name="Robb F.T."/>
            <person name="Gonzalez J.M."/>
        </authorList>
    </citation>
    <scope>NUCLEOTIDE SEQUENCE [LARGE SCALE GENOMIC DNA]</scope>
    <source>
        <strain evidence="2">DSM 12653</strain>
    </source>
</reference>
<reference evidence="1 2" key="1">
    <citation type="submission" date="2008-07" db="EMBL/GenBank/DDBJ databases">
        <authorList>
            <person name="Gonzalez J."/>
            <person name="Sokolova T."/>
            <person name="Ferriera S."/>
            <person name="Johnson J."/>
            <person name="Kravitz S."/>
            <person name="Beeson K."/>
            <person name="Sutton G."/>
            <person name="Rogers Y.-H."/>
            <person name="Friedman R."/>
            <person name="Frazier M."/>
            <person name="Venter J.C."/>
        </authorList>
    </citation>
    <scope>NUCLEOTIDE SEQUENCE [LARGE SCALE GENOMIC DNA]</scope>
    <source>
        <strain evidence="1 2">DSM 12653</strain>
    </source>
</reference>
<proteinExistence type="predicted"/>
<name>A0A0F5PQU6_9THEO</name>
<evidence type="ECO:0000313" key="1">
    <source>
        <dbReference type="EMBL" id="KKC30771.1"/>
    </source>
</evidence>
<reference evidence="1 2" key="2">
    <citation type="journal article" date="2015" name="BMC Genomics">
        <title>Analysis of three genomes within the thermophilic bacterial species Caldanaerobacter subterraneus with a focus on carbon monoxide dehydrogenase evolution and hydrolase diversity.</title>
        <authorList>
            <person name="Sant'Anna F.H."/>
            <person name="Lebedinsky A.V."/>
            <person name="Sokolova T.G."/>
            <person name="Robb F.T."/>
            <person name="Gonzalez J.M."/>
        </authorList>
    </citation>
    <scope>NUCLEOTIDE SEQUENCE [LARGE SCALE GENOMIC DNA]</scope>
    <source>
        <strain evidence="1 2">DSM 12653</strain>
    </source>
</reference>
<protein>
    <submittedName>
        <fullName evidence="1">Uncharacterized protein</fullName>
    </submittedName>
</protein>
<gene>
    <name evidence="1" type="ORF">CDSM653_00195</name>
</gene>
<dbReference type="Proteomes" id="UP000010146">
    <property type="component" value="Unassembled WGS sequence"/>
</dbReference>
<comment type="caution">
    <text evidence="1">The sequence shown here is derived from an EMBL/GenBank/DDBJ whole genome shotgun (WGS) entry which is preliminary data.</text>
</comment>
<organism evidence="1 2">
    <name type="scientific">Caldanaerobacter subterraneus subsp. pacificus DSM 12653</name>
    <dbReference type="NCBI Taxonomy" id="391606"/>
    <lineage>
        <taxon>Bacteria</taxon>
        <taxon>Bacillati</taxon>
        <taxon>Bacillota</taxon>
        <taxon>Clostridia</taxon>
        <taxon>Thermoanaerobacterales</taxon>
        <taxon>Thermoanaerobacteraceae</taxon>
        <taxon>Caldanaerobacter</taxon>
    </lineage>
</organism>
<dbReference type="AlphaFoldDB" id="A0A0F5PQU6"/>
<accession>A0A0F5PQU6</accession>
<dbReference type="EMBL" id="ABXP02000026">
    <property type="protein sequence ID" value="KKC30771.1"/>
    <property type="molecule type" value="Genomic_DNA"/>
</dbReference>
<evidence type="ECO:0000313" key="2">
    <source>
        <dbReference type="Proteomes" id="UP000010146"/>
    </source>
</evidence>